<dbReference type="InterPro" id="IPR050109">
    <property type="entry name" value="HTH-type_TetR-like_transc_reg"/>
</dbReference>
<dbReference type="InterPro" id="IPR036271">
    <property type="entry name" value="Tet_transcr_reg_TetR-rel_C_sf"/>
</dbReference>
<dbReference type="Gene3D" id="1.10.357.10">
    <property type="entry name" value="Tetracycline Repressor, domain 2"/>
    <property type="match status" value="1"/>
</dbReference>
<dbReference type="InterPro" id="IPR041586">
    <property type="entry name" value="PsrA_TetR_C"/>
</dbReference>
<feature type="domain" description="HTH tetR-type" evidence="3">
    <location>
        <begin position="12"/>
        <end position="72"/>
    </location>
</feature>
<feature type="DNA-binding region" description="H-T-H motif" evidence="2">
    <location>
        <begin position="35"/>
        <end position="54"/>
    </location>
</feature>
<proteinExistence type="predicted"/>
<comment type="caution">
    <text evidence="4">The sequence shown here is derived from an EMBL/GenBank/DDBJ whole genome shotgun (WGS) entry which is preliminary data.</text>
</comment>
<dbReference type="PRINTS" id="PR00455">
    <property type="entry name" value="HTHTETR"/>
</dbReference>
<gene>
    <name evidence="4" type="ORF">ACFFGY_10475</name>
</gene>
<dbReference type="PANTHER" id="PTHR30055">
    <property type="entry name" value="HTH-TYPE TRANSCRIPTIONAL REGULATOR RUTR"/>
    <property type="match status" value="1"/>
</dbReference>
<organism evidence="4 5">
    <name type="scientific">Roseomonas elaeocarpi</name>
    <dbReference type="NCBI Taxonomy" id="907779"/>
    <lineage>
        <taxon>Bacteria</taxon>
        <taxon>Pseudomonadati</taxon>
        <taxon>Pseudomonadota</taxon>
        <taxon>Alphaproteobacteria</taxon>
        <taxon>Acetobacterales</taxon>
        <taxon>Roseomonadaceae</taxon>
        <taxon>Roseomonas</taxon>
    </lineage>
</organism>
<dbReference type="Proteomes" id="UP001589865">
    <property type="component" value="Unassembled WGS sequence"/>
</dbReference>
<dbReference type="Pfam" id="PF00440">
    <property type="entry name" value="TetR_N"/>
    <property type="match status" value="1"/>
</dbReference>
<dbReference type="EMBL" id="JBHLUN010000007">
    <property type="protein sequence ID" value="MFC0408676.1"/>
    <property type="molecule type" value="Genomic_DNA"/>
</dbReference>
<protein>
    <submittedName>
        <fullName evidence="4">TetR/AcrR family transcriptional regulator</fullName>
    </submittedName>
</protein>
<name>A0ABV6JWI2_9PROT</name>
<dbReference type="PANTHER" id="PTHR30055:SF235">
    <property type="entry name" value="TRANSCRIPTIONAL REGULATORY PROTEIN"/>
    <property type="match status" value="1"/>
</dbReference>
<sequence>MPAGAEKIEEGRDRRAEILRAAELLFAERGYAAVSIRDIAGAASVPIALVRYYFGRKEELFGFIFEAHRHLISERVEGIRAVGGPAGPARVERIVRAWAEPVLRERATEAANSFSVLVARSIWEADAVNRRIVEQYYDPLAHCFLAAMREALPGRDAASLVLAYEWSLGALLTFIADNRVERLSAGAVRAGDPQQAERLIRFIVAGFLASG</sequence>
<evidence type="ECO:0000313" key="4">
    <source>
        <dbReference type="EMBL" id="MFC0408676.1"/>
    </source>
</evidence>
<dbReference type="RefSeq" id="WP_377044435.1">
    <property type="nucleotide sequence ID" value="NZ_JBHLUN010000007.1"/>
</dbReference>
<dbReference type="SUPFAM" id="SSF46689">
    <property type="entry name" value="Homeodomain-like"/>
    <property type="match status" value="1"/>
</dbReference>
<evidence type="ECO:0000256" key="2">
    <source>
        <dbReference type="PROSITE-ProRule" id="PRU00335"/>
    </source>
</evidence>
<dbReference type="Pfam" id="PF17939">
    <property type="entry name" value="TetR_C_30"/>
    <property type="match status" value="1"/>
</dbReference>
<keyword evidence="1 2" id="KW-0238">DNA-binding</keyword>
<evidence type="ECO:0000256" key="1">
    <source>
        <dbReference type="ARBA" id="ARBA00023125"/>
    </source>
</evidence>
<dbReference type="InterPro" id="IPR009057">
    <property type="entry name" value="Homeodomain-like_sf"/>
</dbReference>
<dbReference type="SUPFAM" id="SSF48498">
    <property type="entry name" value="Tetracyclin repressor-like, C-terminal domain"/>
    <property type="match status" value="1"/>
</dbReference>
<dbReference type="PROSITE" id="PS50977">
    <property type="entry name" value="HTH_TETR_2"/>
    <property type="match status" value="1"/>
</dbReference>
<keyword evidence="5" id="KW-1185">Reference proteome</keyword>
<reference evidence="4 5" key="1">
    <citation type="submission" date="2024-09" db="EMBL/GenBank/DDBJ databases">
        <authorList>
            <person name="Sun Q."/>
            <person name="Mori K."/>
        </authorList>
    </citation>
    <scope>NUCLEOTIDE SEQUENCE [LARGE SCALE GENOMIC DNA]</scope>
    <source>
        <strain evidence="4 5">TBRC 5777</strain>
    </source>
</reference>
<evidence type="ECO:0000259" key="3">
    <source>
        <dbReference type="PROSITE" id="PS50977"/>
    </source>
</evidence>
<dbReference type="InterPro" id="IPR001647">
    <property type="entry name" value="HTH_TetR"/>
</dbReference>
<evidence type="ECO:0000313" key="5">
    <source>
        <dbReference type="Proteomes" id="UP001589865"/>
    </source>
</evidence>
<accession>A0ABV6JWI2</accession>